<dbReference type="EMBL" id="CAMXCT030000093">
    <property type="protein sequence ID" value="CAL4761020.1"/>
    <property type="molecule type" value="Genomic_DNA"/>
</dbReference>
<dbReference type="EMBL" id="CAMXCT010000093">
    <property type="protein sequence ID" value="CAI3973708.1"/>
    <property type="molecule type" value="Genomic_DNA"/>
</dbReference>
<evidence type="ECO:0000313" key="2">
    <source>
        <dbReference type="EMBL" id="CAI3973708.1"/>
    </source>
</evidence>
<evidence type="ECO:0000313" key="3">
    <source>
        <dbReference type="EMBL" id="CAL1127083.1"/>
    </source>
</evidence>
<dbReference type="AlphaFoldDB" id="A0A9P1BHR6"/>
<keyword evidence="5" id="KW-1185">Reference proteome</keyword>
<evidence type="ECO:0000313" key="5">
    <source>
        <dbReference type="Proteomes" id="UP001152797"/>
    </source>
</evidence>
<evidence type="ECO:0000256" key="1">
    <source>
        <dbReference type="SAM" id="MobiDB-lite"/>
    </source>
</evidence>
<gene>
    <name evidence="2" type="ORF">C1SCF055_LOCUS2181</name>
</gene>
<evidence type="ECO:0000313" key="4">
    <source>
        <dbReference type="EMBL" id="CAL4761020.1"/>
    </source>
</evidence>
<dbReference type="EMBL" id="CAMXCT020000093">
    <property type="protein sequence ID" value="CAL1127083.1"/>
    <property type="molecule type" value="Genomic_DNA"/>
</dbReference>
<comment type="caution">
    <text evidence="2">The sequence shown here is derived from an EMBL/GenBank/DDBJ whole genome shotgun (WGS) entry which is preliminary data.</text>
</comment>
<feature type="compositionally biased region" description="Basic and acidic residues" evidence="1">
    <location>
        <begin position="244"/>
        <end position="279"/>
    </location>
</feature>
<protein>
    <submittedName>
        <fullName evidence="4">CCHC-type domain-containing protein</fullName>
    </submittedName>
</protein>
<dbReference type="Proteomes" id="UP001152797">
    <property type="component" value="Unassembled WGS sequence"/>
</dbReference>
<proteinExistence type="predicted"/>
<reference evidence="2" key="1">
    <citation type="submission" date="2022-10" db="EMBL/GenBank/DDBJ databases">
        <authorList>
            <person name="Chen Y."/>
            <person name="Dougan E. K."/>
            <person name="Chan C."/>
            <person name="Rhodes N."/>
            <person name="Thang M."/>
        </authorList>
    </citation>
    <scope>NUCLEOTIDE SEQUENCE</scope>
</reference>
<accession>A0A9P1BHR6</accession>
<name>A0A9P1BHR6_9DINO</name>
<feature type="region of interest" description="Disordered" evidence="1">
    <location>
        <begin position="244"/>
        <end position="298"/>
    </location>
</feature>
<organism evidence="2">
    <name type="scientific">Cladocopium goreaui</name>
    <dbReference type="NCBI Taxonomy" id="2562237"/>
    <lineage>
        <taxon>Eukaryota</taxon>
        <taxon>Sar</taxon>
        <taxon>Alveolata</taxon>
        <taxon>Dinophyceae</taxon>
        <taxon>Suessiales</taxon>
        <taxon>Symbiodiniaceae</taxon>
        <taxon>Cladocopium</taxon>
    </lineage>
</organism>
<reference evidence="3" key="2">
    <citation type="submission" date="2024-04" db="EMBL/GenBank/DDBJ databases">
        <authorList>
            <person name="Chen Y."/>
            <person name="Shah S."/>
            <person name="Dougan E. K."/>
            <person name="Thang M."/>
            <person name="Chan C."/>
        </authorList>
    </citation>
    <scope>NUCLEOTIDE SEQUENCE [LARGE SCALE GENOMIC DNA]</scope>
</reference>
<sequence length="726" mass="82092">MANVVDQADDSELLLASRAELDRWANAYVAVMGAAPLEEEEPNEAQLSALHRRVHVLRQPPYADFGVWLPFARRTQKAQKFRAYMPVGDGTYVVKEMPGPQNMLQWMSSWKVYKVALIMLDVVSLAALQLYEKTIERLVMQWPRCWHLIVLADDKGRAERLEKWRRRYMIEEDGGRPVPMDWSKEKPWTSCFKALALDNEYWDEQVRHPAASWLVSGGRGVALAPAEQVALAHLPGGLEALEVDKEEGGETRKRQSNRDRRLARTKRIKQEREELDKLRKSNGGGQAAGSSKARGKGKSKDQAGVQICYSFANGSGPCGSLEPGAPCVQANAVPIGGSTEAGAVDKIKTEPAVKAEAPQPCAEVWWPERVTEALKSSVDFAEYKKKRIFTFAHFFSGKEDVLSAAVRRLASLDGITLKCYSFDLEGEHATDLMKEQPYGDILDNCRNGELDAGHAGPPCGSFSVVRHRPGGPPAVRNLEWIYGLPSNSPQQQAEADKGSLLAIRSTLLLSEIVQSQRRRKVPEAATLENPPGTETQTEGSMWALPEVADFMEKFQCVKAWFNSCAFQRKERVRWLKPAQFGGRLSGLESLRRKCSCPRDFQHQVLVGKRRTSESARYPNDLAMEYARLLIQVFRTTLNLEWWRHLEKYHRAELTQIQRNWIRSKEKHTAQEVDEDVMKHMRGNKRSWGEEDVMMDHLPDSSRDTKKVRPASQARLQPKTTLGIFKY</sequence>